<accession>A0A0A9B433</accession>
<reference evidence="1" key="1">
    <citation type="submission" date="2014-09" db="EMBL/GenBank/DDBJ databases">
        <authorList>
            <person name="Magalhaes I.L.F."/>
            <person name="Oliveira U."/>
            <person name="Santos F.R."/>
            <person name="Vidigal T.H.D.A."/>
            <person name="Brescovit A.D."/>
            <person name="Santos A.J."/>
        </authorList>
    </citation>
    <scope>NUCLEOTIDE SEQUENCE</scope>
    <source>
        <tissue evidence="1">Shoot tissue taken approximately 20 cm above the soil surface</tissue>
    </source>
</reference>
<evidence type="ECO:0000313" key="1">
    <source>
        <dbReference type="EMBL" id="JAD58759.1"/>
    </source>
</evidence>
<name>A0A0A9B433_ARUDO</name>
<dbReference type="EMBL" id="GBRH01239136">
    <property type="protein sequence ID" value="JAD58759.1"/>
    <property type="molecule type" value="Transcribed_RNA"/>
</dbReference>
<organism evidence="1">
    <name type="scientific">Arundo donax</name>
    <name type="common">Giant reed</name>
    <name type="synonym">Donax arundinaceus</name>
    <dbReference type="NCBI Taxonomy" id="35708"/>
    <lineage>
        <taxon>Eukaryota</taxon>
        <taxon>Viridiplantae</taxon>
        <taxon>Streptophyta</taxon>
        <taxon>Embryophyta</taxon>
        <taxon>Tracheophyta</taxon>
        <taxon>Spermatophyta</taxon>
        <taxon>Magnoliopsida</taxon>
        <taxon>Liliopsida</taxon>
        <taxon>Poales</taxon>
        <taxon>Poaceae</taxon>
        <taxon>PACMAD clade</taxon>
        <taxon>Arundinoideae</taxon>
        <taxon>Arundineae</taxon>
        <taxon>Arundo</taxon>
    </lineage>
</organism>
<reference evidence="1" key="2">
    <citation type="journal article" date="2015" name="Data Brief">
        <title>Shoot transcriptome of the giant reed, Arundo donax.</title>
        <authorList>
            <person name="Barrero R.A."/>
            <person name="Guerrero F.D."/>
            <person name="Moolhuijzen P."/>
            <person name="Goolsby J.A."/>
            <person name="Tidwell J."/>
            <person name="Bellgard S.E."/>
            <person name="Bellgard M.I."/>
        </authorList>
    </citation>
    <scope>NUCLEOTIDE SEQUENCE</scope>
    <source>
        <tissue evidence="1">Shoot tissue taken approximately 20 cm above the soil surface</tissue>
    </source>
</reference>
<sequence length="54" mass="6155">MLTSILFLELMKCGYKANEVQLQTTKTSALRLLLLGSKMLLAFLRFGCHLKKHT</sequence>
<protein>
    <submittedName>
        <fullName evidence="1">Uncharacterized protein</fullName>
    </submittedName>
</protein>
<dbReference type="AlphaFoldDB" id="A0A0A9B433"/>
<proteinExistence type="predicted"/>